<dbReference type="EMBL" id="CP036276">
    <property type="protein sequence ID" value="QDU44890.1"/>
    <property type="molecule type" value="Genomic_DNA"/>
</dbReference>
<proteinExistence type="predicted"/>
<dbReference type="PANTHER" id="PTHR35889:SF3">
    <property type="entry name" value="F-BOX DOMAIN-CONTAINING PROTEIN"/>
    <property type="match status" value="1"/>
</dbReference>
<dbReference type="RefSeq" id="WP_145377177.1">
    <property type="nucleotide sequence ID" value="NZ_CP036276.1"/>
</dbReference>
<dbReference type="KEGG" id="sdyn:Mal52_33760"/>
<dbReference type="Gene3D" id="2.60.120.200">
    <property type="match status" value="1"/>
</dbReference>
<dbReference type="Proteomes" id="UP000319383">
    <property type="component" value="Chromosome"/>
</dbReference>
<dbReference type="SUPFAM" id="SSF49899">
    <property type="entry name" value="Concanavalin A-like lectins/glucanases"/>
    <property type="match status" value="1"/>
</dbReference>
<name>A0A517ZQY6_9PLAN</name>
<dbReference type="Pfam" id="PF07635">
    <property type="entry name" value="PSCyt1"/>
    <property type="match status" value="1"/>
</dbReference>
<evidence type="ECO:0000313" key="6">
    <source>
        <dbReference type="Proteomes" id="UP000319383"/>
    </source>
</evidence>
<dbReference type="InterPro" id="IPR013320">
    <property type="entry name" value="ConA-like_dom_sf"/>
</dbReference>
<organism evidence="5 6">
    <name type="scientific">Symmachiella dynata</name>
    <dbReference type="NCBI Taxonomy" id="2527995"/>
    <lineage>
        <taxon>Bacteria</taxon>
        <taxon>Pseudomonadati</taxon>
        <taxon>Planctomycetota</taxon>
        <taxon>Planctomycetia</taxon>
        <taxon>Planctomycetales</taxon>
        <taxon>Planctomycetaceae</taxon>
        <taxon>Symmachiella</taxon>
    </lineage>
</organism>
<dbReference type="InterPro" id="IPR022655">
    <property type="entry name" value="DUF1553"/>
</dbReference>
<feature type="chain" id="PRO_5022111822" evidence="1">
    <location>
        <begin position="26"/>
        <end position="993"/>
    </location>
</feature>
<dbReference type="AlphaFoldDB" id="A0A517ZQY6"/>
<dbReference type="Pfam" id="PF07587">
    <property type="entry name" value="PSD1"/>
    <property type="match status" value="1"/>
</dbReference>
<feature type="signal peptide" evidence="1">
    <location>
        <begin position="1"/>
        <end position="25"/>
    </location>
</feature>
<accession>A0A517ZQY6</accession>
<dbReference type="InterPro" id="IPR011429">
    <property type="entry name" value="Cyt_c_Planctomycete-type"/>
</dbReference>
<evidence type="ECO:0000313" key="5">
    <source>
        <dbReference type="EMBL" id="QDU44890.1"/>
    </source>
</evidence>
<protein>
    <submittedName>
        <fullName evidence="5">Planctomycete cytochrome C</fullName>
    </submittedName>
</protein>
<dbReference type="InterPro" id="IPR011444">
    <property type="entry name" value="DUF1549"/>
</dbReference>
<evidence type="ECO:0000259" key="3">
    <source>
        <dbReference type="Pfam" id="PF07587"/>
    </source>
</evidence>
<evidence type="ECO:0000259" key="2">
    <source>
        <dbReference type="Pfam" id="PF07583"/>
    </source>
</evidence>
<feature type="domain" description="DUF1549" evidence="2">
    <location>
        <begin position="167"/>
        <end position="369"/>
    </location>
</feature>
<sequence length="993" mass="111608" precursor="true">MASSFSRCSSWAWLLLVLLANATHAADQAPDFEAEIAPLLIKRCVECHQGSNPSGNLVLTGEAGLRKGGDNGAVIDGESPEESFLLLRVHEGEMPPAIKGIPQKLPAEEVQLLERWVAAKAPWPKGRTLDWFERTNEVRAGRDWWSLQPIRRPDVPQLKTEPQPANPIDAFVRARLEQADMVPAPPADKRTLLRRLYYDLIGLPPTQAQIEKFEADDSSTAWEAAVDELLASPHYGERWARYWLDLARYADTSGYERDQEKPFAWKYRDWVVDALNHDMPYHQFVVEQLAGDELPDRNEQSVIATGFLRLGTWNDEPNEPLDYQYDRLEDMVHTTSSAFLGMTVKCARCHSHKFDPITQLDYYRMGAAFWAGPIAARDRKLVGGPSPEELEVNDVLGWTDLGTKPRPLHRLLKGEREQPLEEVTPASLSMVEELEYDFDPPAADAKTTGRRLQLARWITHPDHPLTARVLVNRLWLHHFGEGIVRSPNNFGFLADPPTHPQLLDWLAAEFQSGGWTIKRMHRLILTSQTWQQSSLHPEYADYEVRDSGNRLWWRAERQRLDAEALRDSMLATTGELDLRLGGPGFRPSVSSEALEGLSMKSSAWQASSQQEQLRRSLYMFSKRGLLPPMMTTFDFCDVTQSCGQRDVTTVPTQALALMNNRFVHDRSETLARSIATETNDPSEQAQQLWSRVLERDPSKAEMKMAVQHLADQSRRFAELRREEVEQAKQKKLTQAGDLRESLVLHLKADSGMTIDAEGRVSQWKDQSGHEHHAVATEKDQQPRLESEGFVGRPVVAFDGQGRFFKLSGAILDWQEFTILAVVNDQGETGHREIISNWNGAAGNAGTSVFLGLTGQDTVRFCDVYSIAGKIGDQRNPFVLTALNGEDRSAVFFNGGEIVSHDSALPPRNLSTAWVIGQQGNINGEYWNGGIAEIRVYARALSDAERLSVERAMLAEYKIPSAIPAAKKLLPPETLALASLAHVLLNSNEFLYVD</sequence>
<gene>
    <name evidence="5" type="ORF">Mal52_33760</name>
</gene>
<reference evidence="5 6" key="1">
    <citation type="submission" date="2019-02" db="EMBL/GenBank/DDBJ databases">
        <title>Deep-cultivation of Planctomycetes and their phenomic and genomic characterization uncovers novel biology.</title>
        <authorList>
            <person name="Wiegand S."/>
            <person name="Jogler M."/>
            <person name="Boedeker C."/>
            <person name="Pinto D."/>
            <person name="Vollmers J."/>
            <person name="Rivas-Marin E."/>
            <person name="Kohn T."/>
            <person name="Peeters S.H."/>
            <person name="Heuer A."/>
            <person name="Rast P."/>
            <person name="Oberbeckmann S."/>
            <person name="Bunk B."/>
            <person name="Jeske O."/>
            <person name="Meyerdierks A."/>
            <person name="Storesund J.E."/>
            <person name="Kallscheuer N."/>
            <person name="Luecker S."/>
            <person name="Lage O.M."/>
            <person name="Pohl T."/>
            <person name="Merkel B.J."/>
            <person name="Hornburger P."/>
            <person name="Mueller R.-W."/>
            <person name="Bruemmer F."/>
            <person name="Labrenz M."/>
            <person name="Spormann A.M."/>
            <person name="Op den Camp H."/>
            <person name="Overmann J."/>
            <person name="Amann R."/>
            <person name="Jetten M.S.M."/>
            <person name="Mascher T."/>
            <person name="Medema M.H."/>
            <person name="Devos D.P."/>
            <person name="Kaster A.-K."/>
            <person name="Ovreas L."/>
            <person name="Rohde M."/>
            <person name="Galperin M.Y."/>
            <person name="Jogler C."/>
        </authorList>
    </citation>
    <scope>NUCLEOTIDE SEQUENCE [LARGE SCALE GENOMIC DNA]</scope>
    <source>
        <strain evidence="5 6">Mal52</strain>
    </source>
</reference>
<dbReference type="PANTHER" id="PTHR35889">
    <property type="entry name" value="CYCLOINULO-OLIGOSACCHARIDE FRUCTANOTRANSFERASE-RELATED"/>
    <property type="match status" value="1"/>
</dbReference>
<evidence type="ECO:0000256" key="1">
    <source>
        <dbReference type="SAM" id="SignalP"/>
    </source>
</evidence>
<feature type="domain" description="Cytochrome C Planctomycete-type" evidence="4">
    <location>
        <begin position="44"/>
        <end position="97"/>
    </location>
</feature>
<keyword evidence="6" id="KW-1185">Reference proteome</keyword>
<evidence type="ECO:0000259" key="4">
    <source>
        <dbReference type="Pfam" id="PF07635"/>
    </source>
</evidence>
<feature type="domain" description="DUF1553" evidence="3">
    <location>
        <begin position="450"/>
        <end position="708"/>
    </location>
</feature>
<dbReference type="Pfam" id="PF07583">
    <property type="entry name" value="PSCyt2"/>
    <property type="match status" value="1"/>
</dbReference>
<keyword evidence="1" id="KW-0732">Signal</keyword>